<sequence length="578" mass="63108">MSHNKPASNKQHQKTKSILVIPSKSNPFNVDHPEGAEETEITAEVSVPPEGGWGWVVVFGSFACTFILDGVFFTFGSIFKDMTDDLGIDGTLVALINSITVALYLICGPLVSALVNRFGFRACTMSGSIILSSAFLCSYYATSYSALVFFYGVVSGFGGCLVLVPSAVVVGFYFERLRAIALAISGLGSSMGIMIMFSVNSYLVNIAGWRIVTLLHSGLFGTLYFIGMVYRPLVVLTLTQTTDTDDPTRTVTYLPSLNQTRVLSKSKIKEGLGPTAAERLFSAVSNRNFPTAASVVQEGVNMKSVNKAGTSTQAISKLTISVRNVAGSASQKQVQAMVSRMYSVTNKDKIHIEIAEEAEQVPPTKWWAKCFCCIWEKHVNESRPMYRDDAFYTGHIEELPVYQKSVAAVNPEERTGLEYQMAVSRVVSIADLEEHNGLCTTAVRRVLATMMDPQLLKRCSFLLLCCSAVLIFMGLLTPYVFLPDRAKSEGIDEKHCLRSLVLVDCYGLEKLTNATGMMLMSQGFGSLLGSPMVGILKQTFGYSVSFYAAGTVLILSGLVLLPVNKIVKKENENLEVKN</sequence>
<feature type="transmembrane region" description="Helical" evidence="1">
    <location>
        <begin position="461"/>
        <end position="482"/>
    </location>
</feature>
<dbReference type="PANTHER" id="PTHR11360">
    <property type="entry name" value="MONOCARBOXYLATE TRANSPORTER"/>
    <property type="match status" value="1"/>
</dbReference>
<reference evidence="4 5" key="1">
    <citation type="submission" date="2020-04" db="EMBL/GenBank/DDBJ databases">
        <authorList>
            <person name="Wallbank WR R."/>
            <person name="Pardo Diaz C."/>
            <person name="Kozak K."/>
            <person name="Martin S."/>
            <person name="Jiggins C."/>
            <person name="Moest M."/>
            <person name="Warren A I."/>
            <person name="Byers J.R.P. K."/>
            <person name="Montejo-Kovacevich G."/>
            <person name="Yen C E."/>
        </authorList>
    </citation>
    <scope>NUCLEOTIDE SEQUENCE [LARGE SCALE GENOMIC DNA]</scope>
</reference>
<dbReference type="Gene3D" id="1.20.1250.20">
    <property type="entry name" value="MFS general substrate transporter like domains"/>
    <property type="match status" value="2"/>
</dbReference>
<name>A0A8S0YNR0_ARCPL</name>
<gene>
    <name evidence="2" type="ORF">APLA_LOCUS157</name>
    <name evidence="3" type="ORF">APLA_LOCUS7261</name>
</gene>
<feature type="transmembrane region" description="Helical" evidence="1">
    <location>
        <begin position="209"/>
        <end position="230"/>
    </location>
</feature>
<protein>
    <submittedName>
        <fullName evidence="2">Uncharacterized protein</fullName>
    </submittedName>
</protein>
<evidence type="ECO:0000256" key="1">
    <source>
        <dbReference type="SAM" id="Phobius"/>
    </source>
</evidence>
<accession>A0A8S0YNR0</accession>
<dbReference type="SUPFAM" id="SSF103473">
    <property type="entry name" value="MFS general substrate transporter"/>
    <property type="match status" value="1"/>
</dbReference>
<feature type="transmembrane region" description="Helical" evidence="1">
    <location>
        <begin position="181"/>
        <end position="203"/>
    </location>
</feature>
<dbReference type="InterPro" id="IPR011701">
    <property type="entry name" value="MFS"/>
</dbReference>
<dbReference type="OrthoDB" id="6509908at2759"/>
<dbReference type="InterPro" id="IPR036259">
    <property type="entry name" value="MFS_trans_sf"/>
</dbReference>
<dbReference type="PANTHER" id="PTHR11360:SF238">
    <property type="entry name" value="SD10469P"/>
    <property type="match status" value="1"/>
</dbReference>
<keyword evidence="4" id="KW-1185">Reference proteome</keyword>
<keyword evidence="1" id="KW-0472">Membrane</keyword>
<feature type="transmembrane region" description="Helical" evidence="1">
    <location>
        <begin position="148"/>
        <end position="174"/>
    </location>
</feature>
<dbReference type="GO" id="GO:0008028">
    <property type="term" value="F:monocarboxylic acid transmembrane transporter activity"/>
    <property type="evidence" value="ECO:0007669"/>
    <property type="project" value="TreeGrafter"/>
</dbReference>
<dbReference type="Pfam" id="PF07690">
    <property type="entry name" value="MFS_1"/>
    <property type="match status" value="1"/>
</dbReference>
<dbReference type="Proteomes" id="UP000494256">
    <property type="component" value="Unassembled WGS sequence"/>
</dbReference>
<dbReference type="AlphaFoldDB" id="A0A8S0YNR0"/>
<evidence type="ECO:0000313" key="5">
    <source>
        <dbReference type="Proteomes" id="UP000494256"/>
    </source>
</evidence>
<feature type="transmembrane region" description="Helical" evidence="1">
    <location>
        <begin position="53"/>
        <end position="79"/>
    </location>
</feature>
<organism evidence="2 5">
    <name type="scientific">Arctia plantaginis</name>
    <name type="common">Wood tiger moth</name>
    <name type="synonym">Phalaena plantaginis</name>
    <dbReference type="NCBI Taxonomy" id="874455"/>
    <lineage>
        <taxon>Eukaryota</taxon>
        <taxon>Metazoa</taxon>
        <taxon>Ecdysozoa</taxon>
        <taxon>Arthropoda</taxon>
        <taxon>Hexapoda</taxon>
        <taxon>Insecta</taxon>
        <taxon>Pterygota</taxon>
        <taxon>Neoptera</taxon>
        <taxon>Endopterygota</taxon>
        <taxon>Lepidoptera</taxon>
        <taxon>Glossata</taxon>
        <taxon>Ditrysia</taxon>
        <taxon>Noctuoidea</taxon>
        <taxon>Erebidae</taxon>
        <taxon>Arctiinae</taxon>
        <taxon>Arctia</taxon>
    </lineage>
</organism>
<feature type="transmembrane region" description="Helical" evidence="1">
    <location>
        <begin position="122"/>
        <end position="142"/>
    </location>
</feature>
<keyword evidence="1" id="KW-0812">Transmembrane</keyword>
<keyword evidence="1" id="KW-1133">Transmembrane helix</keyword>
<dbReference type="Proteomes" id="UP000494106">
    <property type="component" value="Unassembled WGS sequence"/>
</dbReference>
<proteinExistence type="predicted"/>
<comment type="caution">
    <text evidence="2">The sequence shown here is derived from an EMBL/GenBank/DDBJ whole genome shotgun (WGS) entry which is preliminary data.</text>
</comment>
<evidence type="ECO:0000313" key="2">
    <source>
        <dbReference type="EMBL" id="CAB3220067.1"/>
    </source>
</evidence>
<evidence type="ECO:0000313" key="3">
    <source>
        <dbReference type="EMBL" id="CAB3238038.1"/>
    </source>
</evidence>
<dbReference type="EMBL" id="CADEBD010000036">
    <property type="protein sequence ID" value="CAB3220067.1"/>
    <property type="molecule type" value="Genomic_DNA"/>
</dbReference>
<dbReference type="EMBL" id="CADEBC010000496">
    <property type="protein sequence ID" value="CAB3238038.1"/>
    <property type="molecule type" value="Genomic_DNA"/>
</dbReference>
<feature type="transmembrane region" description="Helical" evidence="1">
    <location>
        <begin position="540"/>
        <end position="561"/>
    </location>
</feature>
<evidence type="ECO:0000313" key="4">
    <source>
        <dbReference type="Proteomes" id="UP000494106"/>
    </source>
</evidence>
<feature type="transmembrane region" description="Helical" evidence="1">
    <location>
        <begin position="91"/>
        <end position="115"/>
    </location>
</feature>
<dbReference type="InterPro" id="IPR050327">
    <property type="entry name" value="Proton-linked_MCT"/>
</dbReference>